<name>A0A2Z7BVZ8_9LAMI</name>
<reference evidence="2 3" key="1">
    <citation type="journal article" date="2015" name="Proc. Natl. Acad. Sci. U.S.A.">
        <title>The resurrection genome of Boea hygrometrica: A blueprint for survival of dehydration.</title>
        <authorList>
            <person name="Xiao L."/>
            <person name="Yang G."/>
            <person name="Zhang L."/>
            <person name="Yang X."/>
            <person name="Zhao S."/>
            <person name="Ji Z."/>
            <person name="Zhou Q."/>
            <person name="Hu M."/>
            <person name="Wang Y."/>
            <person name="Chen M."/>
            <person name="Xu Y."/>
            <person name="Jin H."/>
            <person name="Xiao X."/>
            <person name="Hu G."/>
            <person name="Bao F."/>
            <person name="Hu Y."/>
            <person name="Wan P."/>
            <person name="Li L."/>
            <person name="Deng X."/>
            <person name="Kuang T."/>
            <person name="Xiang C."/>
            <person name="Zhu J.K."/>
            <person name="Oliver M.J."/>
            <person name="He Y."/>
        </authorList>
    </citation>
    <scope>NUCLEOTIDE SEQUENCE [LARGE SCALE GENOMIC DNA]</scope>
    <source>
        <strain evidence="3">cv. XS01</strain>
    </source>
</reference>
<feature type="compositionally biased region" description="Acidic residues" evidence="1">
    <location>
        <begin position="377"/>
        <end position="390"/>
    </location>
</feature>
<dbReference type="AlphaFoldDB" id="A0A2Z7BVZ8"/>
<proteinExistence type="predicted"/>
<evidence type="ECO:0000313" key="3">
    <source>
        <dbReference type="Proteomes" id="UP000250235"/>
    </source>
</evidence>
<feature type="region of interest" description="Disordered" evidence="1">
    <location>
        <begin position="346"/>
        <end position="399"/>
    </location>
</feature>
<dbReference type="EMBL" id="KV003899">
    <property type="protein sequence ID" value="KZV36380.1"/>
    <property type="molecule type" value="Genomic_DNA"/>
</dbReference>
<feature type="region of interest" description="Disordered" evidence="1">
    <location>
        <begin position="105"/>
        <end position="210"/>
    </location>
</feature>
<feature type="compositionally biased region" description="Gly residues" evidence="1">
    <location>
        <begin position="119"/>
        <end position="129"/>
    </location>
</feature>
<evidence type="ECO:0000256" key="1">
    <source>
        <dbReference type="SAM" id="MobiDB-lite"/>
    </source>
</evidence>
<gene>
    <name evidence="2" type="ORF">F511_03821</name>
</gene>
<feature type="compositionally biased region" description="Basic and acidic residues" evidence="1">
    <location>
        <begin position="361"/>
        <end position="376"/>
    </location>
</feature>
<dbReference type="Proteomes" id="UP000250235">
    <property type="component" value="Unassembled WGS sequence"/>
</dbReference>
<keyword evidence="3" id="KW-1185">Reference proteome</keyword>
<protein>
    <submittedName>
        <fullName evidence="2">Uncharacterized protein</fullName>
    </submittedName>
</protein>
<evidence type="ECO:0000313" key="2">
    <source>
        <dbReference type="EMBL" id="KZV36380.1"/>
    </source>
</evidence>
<sequence length="399" mass="44226">MGLRFPLPRFIAVLCQHIKISLSQLAPDSYSFLLDLCVLLRYHILALVPYVLMQLVQVKRLGPGKFYLSHKGDHAFIKGNPSSHKGWMSRFFFVKRVGKKRDPWKCEIRTNGQGRDTGADGGGGRGGLLGHCRNFQEGDEEERASAPIEKEARREKRKKKKEEVPAPEARGAPSSETHRESSSLQELEECPDPTLVINIPEVSPEKEGPTERAVLGRLPPLNFFEDSLVVSSSGVVTTNLLCHIAPDRDIDRLVGASNAEAVGLFSSNLAALEKRLAEMEAALAEETRAVEMHKVALETRGLRLEAERAALLYEKRAIEGEKMALEGEKATMKAELDVTKARAAEEAERMKGKVNPAPFLDAKKALRDMPEDGKEVAEEEDEEEEEEEGDATPQSSPRP</sequence>
<organism evidence="2 3">
    <name type="scientific">Dorcoceras hygrometricum</name>
    <dbReference type="NCBI Taxonomy" id="472368"/>
    <lineage>
        <taxon>Eukaryota</taxon>
        <taxon>Viridiplantae</taxon>
        <taxon>Streptophyta</taxon>
        <taxon>Embryophyta</taxon>
        <taxon>Tracheophyta</taxon>
        <taxon>Spermatophyta</taxon>
        <taxon>Magnoliopsida</taxon>
        <taxon>eudicotyledons</taxon>
        <taxon>Gunneridae</taxon>
        <taxon>Pentapetalae</taxon>
        <taxon>asterids</taxon>
        <taxon>lamiids</taxon>
        <taxon>Lamiales</taxon>
        <taxon>Gesneriaceae</taxon>
        <taxon>Didymocarpoideae</taxon>
        <taxon>Trichosporeae</taxon>
        <taxon>Loxocarpinae</taxon>
        <taxon>Dorcoceras</taxon>
    </lineage>
</organism>
<accession>A0A2Z7BVZ8</accession>